<evidence type="ECO:0000313" key="3">
    <source>
        <dbReference type="RefSeq" id="XP_013394979.1"/>
    </source>
</evidence>
<dbReference type="RefSeq" id="XP_013394991.1">
    <property type="nucleotide sequence ID" value="XM_013539537.2"/>
</dbReference>
<evidence type="ECO:0000313" key="11">
    <source>
        <dbReference type="RefSeq" id="XP_013394988.1"/>
    </source>
</evidence>
<feature type="compositionally biased region" description="Basic and acidic residues" evidence="1">
    <location>
        <begin position="351"/>
        <end position="362"/>
    </location>
</feature>
<dbReference type="RefSeq" id="XP_013394995.1">
    <property type="nucleotide sequence ID" value="XM_013539541.1"/>
</dbReference>
<dbReference type="RefSeq" id="XP_013394994.1">
    <property type="nucleotide sequence ID" value="XM_013539540.1"/>
</dbReference>
<dbReference type="RefSeq" id="XP_013394980.1">
    <property type="nucleotide sequence ID" value="XM_013539526.1"/>
</dbReference>
<feature type="compositionally biased region" description="Polar residues" evidence="1">
    <location>
        <begin position="326"/>
        <end position="336"/>
    </location>
</feature>
<evidence type="ECO:0000313" key="5">
    <source>
        <dbReference type="RefSeq" id="XP_013394981.1"/>
    </source>
</evidence>
<reference evidence="3 4" key="1">
    <citation type="submission" date="2025-04" db="UniProtKB">
        <authorList>
            <consortium name="RefSeq"/>
        </authorList>
    </citation>
    <scope>IDENTIFICATION</scope>
    <source>
        <tissue evidence="3 4">Gonads</tissue>
    </source>
</reference>
<evidence type="ECO:0000313" key="14">
    <source>
        <dbReference type="RefSeq" id="XP_013394991.1"/>
    </source>
</evidence>
<gene>
    <name evidence="3 4 5 6 7 8 9 10 11 12 13 14 15 16 17 18" type="primary">LOC106162298</name>
</gene>
<name>A0A1S3I9P9_LINAN</name>
<feature type="region of interest" description="Disordered" evidence="1">
    <location>
        <begin position="323"/>
        <end position="383"/>
    </location>
</feature>
<dbReference type="RefSeq" id="XP_013394984.1">
    <property type="nucleotide sequence ID" value="XM_013539530.2"/>
</dbReference>
<dbReference type="RefSeq" id="XP_013394979.1">
    <property type="nucleotide sequence ID" value="XM_013539525.1"/>
</dbReference>
<evidence type="ECO:0000313" key="12">
    <source>
        <dbReference type="RefSeq" id="XP_013394989.1"/>
    </source>
</evidence>
<dbReference type="RefSeq" id="XP_013394981.1">
    <property type="nucleotide sequence ID" value="XM_013539527.1"/>
</dbReference>
<evidence type="ECO:0000313" key="13">
    <source>
        <dbReference type="RefSeq" id="XP_013394990.1"/>
    </source>
</evidence>
<feature type="region of interest" description="Disordered" evidence="1">
    <location>
        <begin position="511"/>
        <end position="543"/>
    </location>
</feature>
<dbReference type="RefSeq" id="XP_013394993.1">
    <property type="nucleotide sequence ID" value="XM_013539539.1"/>
</dbReference>
<dbReference type="KEGG" id="lak:106162298"/>
<feature type="region of interest" description="Disordered" evidence="1">
    <location>
        <begin position="28"/>
        <end position="51"/>
    </location>
</feature>
<feature type="compositionally biased region" description="Low complexity" evidence="1">
    <location>
        <begin position="29"/>
        <end position="42"/>
    </location>
</feature>
<evidence type="ECO:0000313" key="18">
    <source>
        <dbReference type="RefSeq" id="XP_013394995.1"/>
    </source>
</evidence>
<protein>
    <submittedName>
        <fullName evidence="3 4">Uncharacterized protein LOC106162298</fullName>
    </submittedName>
</protein>
<dbReference type="RefSeq" id="XP_013394992.1">
    <property type="nucleotide sequence ID" value="XM_013539538.1"/>
</dbReference>
<dbReference type="RefSeq" id="XP_013394982.1">
    <property type="nucleotide sequence ID" value="XM_013539528.1"/>
</dbReference>
<organism evidence="2 10">
    <name type="scientific">Lingula anatina</name>
    <name type="common">Brachiopod</name>
    <name type="synonym">Lingula unguis</name>
    <dbReference type="NCBI Taxonomy" id="7574"/>
    <lineage>
        <taxon>Eukaryota</taxon>
        <taxon>Metazoa</taxon>
        <taxon>Spiralia</taxon>
        <taxon>Lophotrochozoa</taxon>
        <taxon>Brachiopoda</taxon>
        <taxon>Linguliformea</taxon>
        <taxon>Lingulata</taxon>
        <taxon>Lingulida</taxon>
        <taxon>Linguloidea</taxon>
        <taxon>Lingulidae</taxon>
        <taxon>Lingula</taxon>
    </lineage>
</organism>
<sequence length="609" mass="67590">MKQTKMSSSNLPKLIKWIKRRKQPKVRIAANASSAESDSSLSPQHPAGLQSSLVPDMLDTRRSSSQLQNDLLMHIYEEIPALSRETLPDYPAVDDNNRPPFPDLDFCRAAEVGPYLVVPIVGKQGVCGHTREDNATFHTSCSTTPEKPDRTSTVSRVNSVCPPDLELRMNKQWLRMREQRMKRNSIDSCKDEQNHNQITYDAKQSHNDQCNDRFVQCCHGDDSDMMDLGCHGISESQESLVDIKSEDAFDDEEEIYCSISGMSVMTLGEEDGGGAVAILDTAHFDNSQEVNRQSEVTPTMLKSDALASLHELIRESIEIINKQKKNNTSLNSQGSAPSPRKRSPRKRHQKCVRDTGCMDRDSVSSSDTGSTYGSADSSVSSGSDSMDAYEYFLSKCRQNLELKQDVMRIIRESETETDDAQSVSTTYATYAASQASTAADTVSLTTVTTVSDNSTDSGHYTDSPLSEFDDCSHYYGVKANSCQDQSTKSTTKLDTKTHALTKTVTADVHVCSPSEENKTQSKSKDSRSQIKSNKRSSRDKLYSSTMDKLSCRATAFTPKTLTSVEKQARTPSIVVSNSVIYSGRATSHNKLLQDMMRINHDRQLFTVPI</sequence>
<evidence type="ECO:0000256" key="1">
    <source>
        <dbReference type="SAM" id="MobiDB-lite"/>
    </source>
</evidence>
<dbReference type="RefSeq" id="XP_013394986.1">
    <property type="nucleotide sequence ID" value="XM_013539532.1"/>
</dbReference>
<evidence type="ECO:0000313" key="15">
    <source>
        <dbReference type="RefSeq" id="XP_013394992.1"/>
    </source>
</evidence>
<evidence type="ECO:0000313" key="6">
    <source>
        <dbReference type="RefSeq" id="XP_013394982.1"/>
    </source>
</evidence>
<dbReference type="Proteomes" id="UP000085678">
    <property type="component" value="Unplaced"/>
</dbReference>
<evidence type="ECO:0000313" key="7">
    <source>
        <dbReference type="RefSeq" id="XP_013394983.1"/>
    </source>
</evidence>
<evidence type="ECO:0000313" key="16">
    <source>
        <dbReference type="RefSeq" id="XP_013394993.1"/>
    </source>
</evidence>
<evidence type="ECO:0000313" key="8">
    <source>
        <dbReference type="RefSeq" id="XP_013394984.1"/>
    </source>
</evidence>
<dbReference type="RefSeq" id="XP_013394988.1">
    <property type="nucleotide sequence ID" value="XM_013539534.1"/>
</dbReference>
<feature type="compositionally biased region" description="Basic and acidic residues" evidence="1">
    <location>
        <begin position="515"/>
        <end position="528"/>
    </location>
</feature>
<dbReference type="RefSeq" id="XP_013394983.1">
    <property type="nucleotide sequence ID" value="XM_013539529.1"/>
</dbReference>
<evidence type="ECO:0000313" key="17">
    <source>
        <dbReference type="RefSeq" id="XP_013394994.1"/>
    </source>
</evidence>
<accession>A0A1S3I9P9</accession>
<evidence type="ECO:0000313" key="2">
    <source>
        <dbReference type="Proteomes" id="UP000085678"/>
    </source>
</evidence>
<feature type="region of interest" description="Disordered" evidence="1">
    <location>
        <begin position="136"/>
        <end position="157"/>
    </location>
</feature>
<evidence type="ECO:0000313" key="10">
    <source>
        <dbReference type="RefSeq" id="XP_013394987.1"/>
    </source>
</evidence>
<dbReference type="AlphaFoldDB" id="A0A1S3I9P9"/>
<dbReference type="RefSeq" id="XP_013394990.1">
    <property type="nucleotide sequence ID" value="XM_013539536.1"/>
</dbReference>
<dbReference type="RefSeq" id="XP_013394987.1">
    <property type="nucleotide sequence ID" value="XM_013539533.2"/>
</dbReference>
<proteinExistence type="predicted"/>
<evidence type="ECO:0000313" key="4">
    <source>
        <dbReference type="RefSeq" id="XP_013394980.1"/>
    </source>
</evidence>
<feature type="compositionally biased region" description="Low complexity" evidence="1">
    <location>
        <begin position="369"/>
        <end position="383"/>
    </location>
</feature>
<dbReference type="RefSeq" id="XP_013394989.1">
    <property type="nucleotide sequence ID" value="XM_013539535.1"/>
</dbReference>
<dbReference type="GeneID" id="106162298"/>
<evidence type="ECO:0000313" key="9">
    <source>
        <dbReference type="RefSeq" id="XP_013394986.1"/>
    </source>
</evidence>
<keyword evidence="2" id="KW-1185">Reference proteome</keyword>
<feature type="compositionally biased region" description="Basic residues" evidence="1">
    <location>
        <begin position="339"/>
        <end position="350"/>
    </location>
</feature>